<feature type="domain" description="Peptidase S8/S53" evidence="9">
    <location>
        <begin position="174"/>
        <end position="409"/>
    </location>
</feature>
<evidence type="ECO:0000256" key="3">
    <source>
        <dbReference type="ARBA" id="ARBA00022801"/>
    </source>
</evidence>
<organism evidence="11 12">
    <name type="scientific">Deinococcus metalli</name>
    <dbReference type="NCBI Taxonomy" id="1141878"/>
    <lineage>
        <taxon>Bacteria</taxon>
        <taxon>Thermotogati</taxon>
        <taxon>Deinococcota</taxon>
        <taxon>Deinococci</taxon>
        <taxon>Deinococcales</taxon>
        <taxon>Deinococcaceae</taxon>
        <taxon>Deinococcus</taxon>
    </lineage>
</organism>
<name>A0A7W8NQA9_9DEIO</name>
<evidence type="ECO:0000256" key="2">
    <source>
        <dbReference type="ARBA" id="ARBA00022670"/>
    </source>
</evidence>
<feature type="signal peptide" evidence="8">
    <location>
        <begin position="1"/>
        <end position="25"/>
    </location>
</feature>
<dbReference type="PANTHER" id="PTHR43806">
    <property type="entry name" value="PEPTIDASE S8"/>
    <property type="match status" value="1"/>
</dbReference>
<evidence type="ECO:0000256" key="4">
    <source>
        <dbReference type="ARBA" id="ARBA00022825"/>
    </source>
</evidence>
<dbReference type="GO" id="GO:0006508">
    <property type="term" value="P:proteolysis"/>
    <property type="evidence" value="ECO:0007669"/>
    <property type="project" value="UniProtKB-KW"/>
</dbReference>
<evidence type="ECO:0000259" key="9">
    <source>
        <dbReference type="Pfam" id="PF00082"/>
    </source>
</evidence>
<gene>
    <name evidence="10" type="ORF">GCM10017781_31190</name>
    <name evidence="11" type="ORF">HNQ07_003190</name>
</gene>
<dbReference type="InterPro" id="IPR023827">
    <property type="entry name" value="Peptidase_S8_Asp-AS"/>
</dbReference>
<evidence type="ECO:0000256" key="6">
    <source>
        <dbReference type="RuleBase" id="RU003355"/>
    </source>
</evidence>
<dbReference type="PROSITE" id="PS51257">
    <property type="entry name" value="PROKAR_LIPOPROTEIN"/>
    <property type="match status" value="1"/>
</dbReference>
<sequence>MPRKLVPALATVVSTLTLVVGCAQTATTTPPATFPYTSVVPVGSADTPTAVEQRYGGQVVVWRPEAAFAVLGLSHHAAGVLSAQSDAGGSIAVEPNVQAYGASGTLSAWSGQATRVDAGGRAVIWSGGRAVIWSGGRAVIWSGGTGTVGGVPENSASWAQIGLPAAWAAAPNLGQGVKVAVIDTGVDLTHEMFQGALAGPADQWDFVNGDPVPQDEGGFSDPGFGHGTSVAGIVLQIAPHATVMPIRALRPDGSGDETAIAQAINFAVSHGAQVINLSLGSTQKSDVIARMIKFATEQGVSVVSSSGNSGDDKITAPARDADGKKTLGVGSVDRDDRKSSFSTYGDKLDVMAPGETVWGPVPGNYFSYWSGTSMAAPEVTGAVALALGQPLRVAPKDLLATLVDTATDIRPLNKAYGSKVRRRLDVAGFLQAATLP</sequence>
<dbReference type="AlphaFoldDB" id="A0A7W8NQA9"/>
<keyword evidence="2 5" id="KW-0645">Protease</keyword>
<feature type="chain" id="PRO_5030677303" evidence="8">
    <location>
        <begin position="26"/>
        <end position="436"/>
    </location>
</feature>
<evidence type="ECO:0000313" key="11">
    <source>
        <dbReference type="EMBL" id="MBB5377691.1"/>
    </source>
</evidence>
<dbReference type="PRINTS" id="PR00723">
    <property type="entry name" value="SUBTILISIN"/>
</dbReference>
<evidence type="ECO:0000313" key="10">
    <source>
        <dbReference type="EMBL" id="GHF52588.1"/>
    </source>
</evidence>
<protein>
    <submittedName>
        <fullName evidence="10 11">Serine protease</fullName>
    </submittedName>
</protein>
<reference evidence="10" key="4">
    <citation type="submission" date="2024-05" db="EMBL/GenBank/DDBJ databases">
        <authorList>
            <person name="Sun Q."/>
            <person name="Zhou Y."/>
        </authorList>
    </citation>
    <scope>NUCLEOTIDE SEQUENCE</scope>
    <source>
        <strain evidence="10">CGMCC 1.18437</strain>
    </source>
</reference>
<accession>A0A7W8NQA9</accession>
<keyword evidence="8" id="KW-0732">Signal</keyword>
<dbReference type="EMBL" id="JACHFK010000008">
    <property type="protein sequence ID" value="MBB5377691.1"/>
    <property type="molecule type" value="Genomic_DNA"/>
</dbReference>
<reference evidence="11 12" key="3">
    <citation type="submission" date="2020-08" db="EMBL/GenBank/DDBJ databases">
        <title>Genomic Encyclopedia of Type Strains, Phase IV (KMG-IV): sequencing the most valuable type-strain genomes for metagenomic binning, comparative biology and taxonomic classification.</title>
        <authorList>
            <person name="Goeker M."/>
        </authorList>
    </citation>
    <scope>NUCLEOTIDE SEQUENCE [LARGE SCALE GENOMIC DNA]</scope>
    <source>
        <strain evidence="11 12">DSM 27521</strain>
    </source>
</reference>
<evidence type="ECO:0000313" key="13">
    <source>
        <dbReference type="Proteomes" id="UP000619376"/>
    </source>
</evidence>
<dbReference type="PANTHER" id="PTHR43806:SF11">
    <property type="entry name" value="CEREVISIN-RELATED"/>
    <property type="match status" value="1"/>
</dbReference>
<feature type="active site" description="Charge relay system" evidence="5">
    <location>
        <position position="226"/>
    </location>
</feature>
<dbReference type="GO" id="GO:0004252">
    <property type="term" value="F:serine-type endopeptidase activity"/>
    <property type="evidence" value="ECO:0007669"/>
    <property type="project" value="UniProtKB-UniRule"/>
</dbReference>
<keyword evidence="3 5" id="KW-0378">Hydrolase</keyword>
<keyword evidence="13" id="KW-1185">Reference proteome</keyword>
<evidence type="ECO:0000256" key="7">
    <source>
        <dbReference type="SAM" id="MobiDB-lite"/>
    </source>
</evidence>
<dbReference type="InterPro" id="IPR050131">
    <property type="entry name" value="Peptidase_S8_subtilisin-like"/>
</dbReference>
<proteinExistence type="inferred from homology"/>
<feature type="active site" description="Charge relay system" evidence="5">
    <location>
        <position position="373"/>
    </location>
</feature>
<reference evidence="10" key="1">
    <citation type="journal article" date="2014" name="Int. J. Syst. Evol. Microbiol.">
        <title>Complete genome of a new Firmicutes species belonging to the dominant human colonic microbiota ('Ruminococcus bicirculans') reveals two chromosomes and a selective capacity to utilize plant glucans.</title>
        <authorList>
            <consortium name="NISC Comparative Sequencing Program"/>
            <person name="Wegmann U."/>
            <person name="Louis P."/>
            <person name="Goesmann A."/>
            <person name="Henrissat B."/>
            <person name="Duncan S.H."/>
            <person name="Flint H.J."/>
        </authorList>
    </citation>
    <scope>NUCLEOTIDE SEQUENCE</scope>
    <source>
        <strain evidence="10">CGMCC 1.18437</strain>
    </source>
</reference>
<keyword evidence="4 5" id="KW-0720">Serine protease</keyword>
<dbReference type="SUPFAM" id="SSF52743">
    <property type="entry name" value="Subtilisin-like"/>
    <property type="match status" value="1"/>
</dbReference>
<dbReference type="Pfam" id="PF00082">
    <property type="entry name" value="Peptidase_S8"/>
    <property type="match status" value="1"/>
</dbReference>
<evidence type="ECO:0000313" key="12">
    <source>
        <dbReference type="Proteomes" id="UP000539473"/>
    </source>
</evidence>
<dbReference type="RefSeq" id="WP_184113492.1">
    <property type="nucleotide sequence ID" value="NZ_BNAJ01000008.1"/>
</dbReference>
<reference evidence="13" key="2">
    <citation type="journal article" date="2019" name="Int. J. Syst. Evol. Microbiol.">
        <title>The Global Catalogue of Microorganisms (GCM) 10K type strain sequencing project: providing services to taxonomists for standard genome sequencing and annotation.</title>
        <authorList>
            <consortium name="The Broad Institute Genomics Platform"/>
            <consortium name="The Broad Institute Genome Sequencing Center for Infectious Disease"/>
            <person name="Wu L."/>
            <person name="Ma J."/>
        </authorList>
    </citation>
    <scope>NUCLEOTIDE SEQUENCE [LARGE SCALE GENOMIC DNA]</scope>
    <source>
        <strain evidence="13">CGMCC 1.18437</strain>
    </source>
</reference>
<dbReference type="Gene3D" id="3.40.50.200">
    <property type="entry name" value="Peptidase S8/S53 domain"/>
    <property type="match status" value="1"/>
</dbReference>
<evidence type="ECO:0000256" key="5">
    <source>
        <dbReference type="PROSITE-ProRule" id="PRU01240"/>
    </source>
</evidence>
<dbReference type="PROSITE" id="PS51892">
    <property type="entry name" value="SUBTILASE"/>
    <property type="match status" value="1"/>
</dbReference>
<comment type="similarity">
    <text evidence="1 5 6">Belongs to the peptidase S8 family.</text>
</comment>
<comment type="caution">
    <text evidence="11">The sequence shown here is derived from an EMBL/GenBank/DDBJ whole genome shotgun (WGS) entry which is preliminary data.</text>
</comment>
<dbReference type="EMBL" id="BNAJ01000008">
    <property type="protein sequence ID" value="GHF52588.1"/>
    <property type="molecule type" value="Genomic_DNA"/>
</dbReference>
<dbReference type="Proteomes" id="UP000619376">
    <property type="component" value="Unassembled WGS sequence"/>
</dbReference>
<dbReference type="InterPro" id="IPR023828">
    <property type="entry name" value="Peptidase_S8_Ser-AS"/>
</dbReference>
<feature type="compositionally biased region" description="Basic and acidic residues" evidence="7">
    <location>
        <begin position="310"/>
        <end position="325"/>
    </location>
</feature>
<dbReference type="InterPro" id="IPR015500">
    <property type="entry name" value="Peptidase_S8_subtilisin-rel"/>
</dbReference>
<dbReference type="PROSITE" id="PS00136">
    <property type="entry name" value="SUBTILASE_ASP"/>
    <property type="match status" value="1"/>
</dbReference>
<dbReference type="Proteomes" id="UP000539473">
    <property type="component" value="Unassembled WGS sequence"/>
</dbReference>
<feature type="active site" description="Charge relay system" evidence="5">
    <location>
        <position position="183"/>
    </location>
</feature>
<dbReference type="InterPro" id="IPR036852">
    <property type="entry name" value="Peptidase_S8/S53_dom_sf"/>
</dbReference>
<dbReference type="PROSITE" id="PS00138">
    <property type="entry name" value="SUBTILASE_SER"/>
    <property type="match status" value="1"/>
</dbReference>
<dbReference type="InterPro" id="IPR000209">
    <property type="entry name" value="Peptidase_S8/S53_dom"/>
</dbReference>
<evidence type="ECO:0000256" key="1">
    <source>
        <dbReference type="ARBA" id="ARBA00011073"/>
    </source>
</evidence>
<feature type="region of interest" description="Disordered" evidence="7">
    <location>
        <begin position="305"/>
        <end position="332"/>
    </location>
</feature>
<evidence type="ECO:0000256" key="8">
    <source>
        <dbReference type="SAM" id="SignalP"/>
    </source>
</evidence>